<feature type="region of interest" description="Disordered" evidence="1">
    <location>
        <begin position="495"/>
        <end position="518"/>
    </location>
</feature>
<evidence type="ECO:0000256" key="1">
    <source>
        <dbReference type="SAM" id="MobiDB-lite"/>
    </source>
</evidence>
<name>E1ZXV7_CAMFO</name>
<protein>
    <submittedName>
        <fullName evidence="2">Uncharacterized protein</fullName>
    </submittedName>
</protein>
<evidence type="ECO:0000313" key="2">
    <source>
        <dbReference type="EMBL" id="EFN73988.1"/>
    </source>
</evidence>
<sequence>MSDQSAGLRRGGNKYKAEIASPVARGGGGGPGDDDGACYVAIVREKNFIQKYDCCTGRERFTISTGDFLTVSFTSTSINEQNEVDNEKGIRVYRSVRHADASDQDQRTTLPRGLRKILEKLPYGMTQRLPVAVDQCNYILWSLQRKNVFMPDVNFYELIGTAAVAFSRSMIYLSAILARLRHRKTISPRNNALLAARVDGRESLRNICSNPDGPRSFLSLFSDTEKKVALIRILVQPGPMGLEGAFGSICRLRERPLGIDIQYIHMYIGAGRRASLRSDNSPTREPAQGNYIREYFLSLVSDQVRVYEMLCLGARVDFAEEVSRFNEEITLRAYDIPQGRVRPSPLDTSACLKARCRKIPPYYSNTFRLEKTNRVAEKQFALKYSTNSAVVNGVFWTTEDVASNSDLTVVLRHQHNFSMGALFSLHNTYYLHLDLPPFPVWDFDLHLVMFYKFPQPLAQFFWPLSSHIAFQSEFQLPVLYRQNLPLRDQSGICSGDRDNLADGSERDSPWSCGGGSGGGRRPLTSIIEHLRTSKRKLHNDTRLLYNI</sequence>
<accession>E1ZXV7</accession>
<keyword evidence="3" id="KW-1185">Reference proteome</keyword>
<organism evidence="3">
    <name type="scientific">Camponotus floridanus</name>
    <name type="common">Florida carpenter ant</name>
    <dbReference type="NCBI Taxonomy" id="104421"/>
    <lineage>
        <taxon>Eukaryota</taxon>
        <taxon>Metazoa</taxon>
        <taxon>Ecdysozoa</taxon>
        <taxon>Arthropoda</taxon>
        <taxon>Hexapoda</taxon>
        <taxon>Insecta</taxon>
        <taxon>Pterygota</taxon>
        <taxon>Neoptera</taxon>
        <taxon>Endopterygota</taxon>
        <taxon>Hymenoptera</taxon>
        <taxon>Apocrita</taxon>
        <taxon>Aculeata</taxon>
        <taxon>Formicoidea</taxon>
        <taxon>Formicidae</taxon>
        <taxon>Formicinae</taxon>
        <taxon>Camponotus</taxon>
    </lineage>
</organism>
<dbReference type="AlphaFoldDB" id="E1ZXV7"/>
<evidence type="ECO:0000313" key="3">
    <source>
        <dbReference type="Proteomes" id="UP000000311"/>
    </source>
</evidence>
<reference evidence="2 3" key="1">
    <citation type="journal article" date="2010" name="Science">
        <title>Genomic comparison of the ants Camponotus floridanus and Harpegnathos saltator.</title>
        <authorList>
            <person name="Bonasio R."/>
            <person name="Zhang G."/>
            <person name="Ye C."/>
            <person name="Mutti N.S."/>
            <person name="Fang X."/>
            <person name="Qin N."/>
            <person name="Donahue G."/>
            <person name="Yang P."/>
            <person name="Li Q."/>
            <person name="Li C."/>
            <person name="Zhang P."/>
            <person name="Huang Z."/>
            <person name="Berger S.L."/>
            <person name="Reinberg D."/>
            <person name="Wang J."/>
            <person name="Liebig J."/>
        </authorList>
    </citation>
    <scope>NUCLEOTIDE SEQUENCE [LARGE SCALE GENOMIC DNA]</scope>
    <source>
        <strain evidence="3">C129</strain>
    </source>
</reference>
<dbReference type="Proteomes" id="UP000000311">
    <property type="component" value="Unassembled WGS sequence"/>
</dbReference>
<gene>
    <name evidence="2" type="ORF">EAG_05668</name>
</gene>
<dbReference type="EMBL" id="GL435132">
    <property type="protein sequence ID" value="EFN73988.1"/>
    <property type="molecule type" value="Genomic_DNA"/>
</dbReference>
<feature type="compositionally biased region" description="Basic and acidic residues" evidence="1">
    <location>
        <begin position="495"/>
        <end position="508"/>
    </location>
</feature>
<proteinExistence type="predicted"/>
<dbReference type="InParanoid" id="E1ZXV7"/>